<dbReference type="Proteomes" id="UP000322918">
    <property type="component" value="Unassembled WGS sequence"/>
</dbReference>
<evidence type="ECO:0000256" key="1">
    <source>
        <dbReference type="SAM" id="Phobius"/>
    </source>
</evidence>
<dbReference type="EMBL" id="RXOC01000015">
    <property type="protein sequence ID" value="RXF67764.1"/>
    <property type="molecule type" value="Genomic_DNA"/>
</dbReference>
<feature type="transmembrane region" description="Helical" evidence="1">
    <location>
        <begin position="7"/>
        <end position="24"/>
    </location>
</feature>
<comment type="caution">
    <text evidence="3">The sequence shown here is derived from an EMBL/GenBank/DDBJ whole genome shotgun (WGS) entry which is preliminary data.</text>
</comment>
<accession>A0A4Q0M4E5</accession>
<proteinExistence type="predicted"/>
<reference evidence="2 5" key="2">
    <citation type="submission" date="2019-09" db="EMBL/GenBank/DDBJ databases">
        <title>Pararcticibacter amylolyticus gen. nov., sp. nov., isolated from a rottenly hemp rope, and reclassification of Pedobacter tournemirensis as Pararcticibacter tournemirensis comb. nov.</title>
        <authorList>
            <person name="Cai Y."/>
        </authorList>
    </citation>
    <scope>NUCLEOTIDE SEQUENCE [LARGE SCALE GENOMIC DNA]</scope>
    <source>
        <strain evidence="2 5">TF5-37.2-LB10</strain>
    </source>
</reference>
<dbReference type="EMBL" id="VWNE01000009">
    <property type="protein sequence ID" value="KAA8484051.1"/>
    <property type="molecule type" value="Genomic_DNA"/>
</dbReference>
<name>A0A4Q0M4E5_9SPHI</name>
<gene>
    <name evidence="3" type="ORF">EKH83_18240</name>
    <name evidence="2" type="ORF">F1649_06815</name>
</gene>
<keyword evidence="1" id="KW-0472">Membrane</keyword>
<evidence type="ECO:0000313" key="5">
    <source>
        <dbReference type="Proteomes" id="UP000322918"/>
    </source>
</evidence>
<evidence type="ECO:0000313" key="4">
    <source>
        <dbReference type="Proteomes" id="UP000290848"/>
    </source>
</evidence>
<keyword evidence="1" id="KW-0812">Transmembrane</keyword>
<protein>
    <submittedName>
        <fullName evidence="3">Uncharacterized protein</fullName>
    </submittedName>
</protein>
<evidence type="ECO:0000313" key="3">
    <source>
        <dbReference type="EMBL" id="RXF67764.1"/>
    </source>
</evidence>
<dbReference type="RefSeq" id="WP_128770897.1">
    <property type="nucleotide sequence ID" value="NZ_RXOC01000015.1"/>
</dbReference>
<evidence type="ECO:0000313" key="2">
    <source>
        <dbReference type="EMBL" id="KAA8484051.1"/>
    </source>
</evidence>
<organism evidence="3 4">
    <name type="scientific">Arcticibacter tournemirensis</name>
    <dbReference type="NCBI Taxonomy" id="699437"/>
    <lineage>
        <taxon>Bacteria</taxon>
        <taxon>Pseudomonadati</taxon>
        <taxon>Bacteroidota</taxon>
        <taxon>Sphingobacteriia</taxon>
        <taxon>Sphingobacteriales</taxon>
        <taxon>Sphingobacteriaceae</taxon>
        <taxon>Arcticibacter</taxon>
    </lineage>
</organism>
<keyword evidence="1" id="KW-1133">Transmembrane helix</keyword>
<sequence>MKYNIKVFVSFLIVVAVALLIYFNDNKFSHSLACEELEEFKEENIKGFVERKYFDESNHNCKTIKLSNQTIVLGVDTSNFFSYLNTGDEVVKRRGTDTVVVSRTGGQKAFKLYFGCSVNRIL</sequence>
<keyword evidence="5" id="KW-1185">Reference proteome</keyword>
<reference evidence="3 4" key="1">
    <citation type="submission" date="2018-12" db="EMBL/GenBank/DDBJ databases">
        <title>The Draft Genome Sequence of the Soil Bacterium Pedobacter tournemirensis R1.</title>
        <authorList>
            <person name="He J."/>
        </authorList>
    </citation>
    <scope>NUCLEOTIDE SEQUENCE [LARGE SCALE GENOMIC DNA]</scope>
    <source>
        <strain evidence="3 4">R1</strain>
    </source>
</reference>
<dbReference type="Proteomes" id="UP000290848">
    <property type="component" value="Unassembled WGS sequence"/>
</dbReference>
<dbReference type="AlphaFoldDB" id="A0A4Q0M4E5"/>